<evidence type="ECO:0000313" key="2">
    <source>
        <dbReference type="Proteomes" id="UP000805704"/>
    </source>
</evidence>
<proteinExistence type="predicted"/>
<dbReference type="EMBL" id="CM024809">
    <property type="protein sequence ID" value="KAG8005975.1"/>
    <property type="molecule type" value="Genomic_DNA"/>
</dbReference>
<name>A0ACB7EUS3_NIBAL</name>
<evidence type="ECO:0000313" key="1">
    <source>
        <dbReference type="EMBL" id="KAG8005975.1"/>
    </source>
</evidence>
<protein>
    <submittedName>
        <fullName evidence="1">Poly [ADP-ribose] polymerase 14</fullName>
    </submittedName>
</protein>
<keyword evidence="2" id="KW-1185">Reference proteome</keyword>
<reference evidence="1" key="1">
    <citation type="submission" date="2020-04" db="EMBL/GenBank/DDBJ databases">
        <title>A chromosome-scale assembly and high-density genetic map of the yellow drum (Nibea albiflora) genome.</title>
        <authorList>
            <person name="Xu D."/>
            <person name="Zhang W."/>
            <person name="Chen R."/>
            <person name="Tan P."/>
            <person name="Wang L."/>
            <person name="Song H."/>
            <person name="Tian L."/>
            <person name="Zhu Q."/>
            <person name="Wang B."/>
        </authorList>
    </citation>
    <scope>NUCLEOTIDE SEQUENCE</scope>
    <source>
        <strain evidence="1">ZJHYS-2018</strain>
    </source>
</reference>
<feature type="non-terminal residue" evidence="1">
    <location>
        <position position="1"/>
    </location>
</feature>
<gene>
    <name evidence="1" type="primary">PARP14.5</name>
    <name evidence="1" type="ORF">GBF38_005063</name>
</gene>
<accession>A0ACB7EUS3</accession>
<organism evidence="1 2">
    <name type="scientific">Nibea albiflora</name>
    <name type="common">Yellow drum</name>
    <name type="synonym">Corvina albiflora</name>
    <dbReference type="NCBI Taxonomy" id="240163"/>
    <lineage>
        <taxon>Eukaryota</taxon>
        <taxon>Metazoa</taxon>
        <taxon>Chordata</taxon>
        <taxon>Craniata</taxon>
        <taxon>Vertebrata</taxon>
        <taxon>Euteleostomi</taxon>
        <taxon>Actinopterygii</taxon>
        <taxon>Neopterygii</taxon>
        <taxon>Teleostei</taxon>
        <taxon>Neoteleostei</taxon>
        <taxon>Acanthomorphata</taxon>
        <taxon>Eupercaria</taxon>
        <taxon>Sciaenidae</taxon>
        <taxon>Nibea</taxon>
    </lineage>
</organism>
<comment type="caution">
    <text evidence="1">The sequence shown here is derived from an EMBL/GenBank/DDBJ whole genome shotgun (WGS) entry which is preliminary data.</text>
</comment>
<sequence length="1861" mass="207615">FIWIHSIFFLFLGQWCFFMCHLYEYHFIGEKKTWEEAQTYCKEKYTDLATVYDMTDMERLLNSTETRDEAWTGLYNKPGENRTWHWSLPGLEYNDNETKWADGEPNDFKGILQNCVSMNEEKLWLDDGCNKEHDFICYDEKKRPNDTYCVIDKPMNWLQAQNYCREYHTDLISGITQLSNINKSGNFWIGLFRDTWRWSDGRNSSFRNWHPAVGDKNCALLKRSGEWRPANCGERKPFFCYEDKVILIKERKTWEEALDYCSDNYHQLVSITEPHQQSWVQKRAKNADTPYVWLGLRYTCVLDLWFWISDQLVFYVNWKEGERTEWCYDSAAMETGGEHNAPVCPELDAGPHLFRPALPGVPMMEHPVFFECPGLNEERKKRIEKYFHIQRKSGGGDCGSLTEINDKVYRIAFKDRDAQQRVLQRSEHALELADGLLVLTVRDSPEPTSKSISPKLDLTSSQRQQSTLASSPPTSGEEYQPQLDPYLLRYFKECPKAEEELERGLASLACSAKIYQEEGKILVRRSVAQTGAVDEVRNWKAEVNKLFEGYQCHYEVDPHKVKAVLQSCSSSQTTDEVKVYSELGMGVVVGKCSQVKARVMDVMDLHESMKRGSRLSQKQTRTRRLGEAKLRLLWKEIEHSLGRDFPGVKVTQRDAGQLALEGPVEDILKAGDWISLKENLVFERKVSDMSPHFFAFLRMAYGGPAVLSNFLGVDEKVEELQEKLRFKTNEMNQGQYRAQVVFGSDSVVSLLGHTKEVEELSEAVTQFILDQSRVEGKVSLPFPELVQLLPELMQLHRFDCSGVTFHPLTSSSGHMVLLEGPSSNVTAVRNRLGPFLDSLVKDRITIDQPGAVRYFISPSGRENILRVAQSHRCLIWLQEQPHATSQNLTSGERLGGGVITVANYSLRGGLQVFVSQGDITKQDADALVNAANEDLMHGGGVAAALSKAGGPDIQKESSALVRLTGKIPVGEVVVTSGGNLNCKKLLHAVGPVGGKSGGRERMLLEKTVRSALDLAENMELKSIGIPCISSGLFGVPVTVCSEAIVTAVKEFASQGGRSLGRIILIDNRGEVVRAMQEACDRLLQGITTGNFPTDLGFQAEAPAQDTERGASAGAPRDGVHVEIIQGTLETQQVDGLASPMAGHDPLSTRVGNILSGAVGPQLTAKFHHEAGGATLPGDIVLVEGLPTLQSNGVFFLNLIPWDNNQQGTSVQVLRQGIKKILASCAIRGFRSVALPVLGTGTVLRFPHSVVSKVILEEIRAFEQNRAGRSSFLVRIVIHPNDKDSSKAFQSAQGTLHLRGFTNDANPDQASFYRHVSLTNDEVTAMLGEVKLQLVFGNIVHETTDAIINTTDFSSNSSGVSKAILTAAGATVQAELAQGAAGMDSVKACKAMLDGMTSAITDLKPKSIVLIRIVILQQPVFQAFRSDLENRFGLTASRHLSLREKAKKMLKKCQDKCSRTSTAPAPRRNTFISLKPLPAVISVIGCSHDIVPTIKRDLEGILQKQLVQREEDVLSFSRLDAMELDAVQAKVKLLEISMEYRAGTAARGQSGSGGDVYVLKGLKEDVLSVTELVSKAVQKALCEDIKDKEEAMLALNVQWSIQDVNKVWHELTLHDNCLLERAHMNNVVSADITAPDCTVVRVNLRTQDATNWLTGVTYKVKRHESEIELPKQWEPMHEEFFKKVELQPKTPEYEQVAQGFLKTAKYNIRKIERVQNLFLWQAYAVCKERICAKNGPVDVGEMSLYHGTSAESCSCIERDRFDRSYAGTHAARFGKGVYFAVNASYSAGSFSPADGSGLKRVYVARVLTGRYTVGQSHFKAPPPRASDPTDCFDSVVDDKQPPTMFVVFHDDQAYPEYLITFN</sequence>
<dbReference type="Proteomes" id="UP000805704">
    <property type="component" value="Chromosome 21"/>
</dbReference>